<feature type="transmembrane region" description="Helical" evidence="4">
    <location>
        <begin position="259"/>
        <end position="280"/>
    </location>
</feature>
<comment type="similarity">
    <text evidence="2">Belongs to the major facilitator superfamily. Monocarboxylate porter (TC 2.A.1.13) family.</text>
</comment>
<feature type="transmembrane region" description="Helical" evidence="4">
    <location>
        <begin position="324"/>
        <end position="342"/>
    </location>
</feature>
<evidence type="ECO:0000256" key="4">
    <source>
        <dbReference type="SAM" id="Phobius"/>
    </source>
</evidence>
<comment type="subcellular location">
    <subcellularLocation>
        <location evidence="1">Membrane</location>
        <topology evidence="1">Multi-pass membrane protein</topology>
    </subcellularLocation>
</comment>
<dbReference type="InterPro" id="IPR050327">
    <property type="entry name" value="Proton-linked_MCT"/>
</dbReference>
<feature type="transmembrane region" description="Helical" evidence="4">
    <location>
        <begin position="183"/>
        <end position="205"/>
    </location>
</feature>
<dbReference type="Pfam" id="PF07690">
    <property type="entry name" value="MFS_1"/>
    <property type="match status" value="1"/>
</dbReference>
<evidence type="ECO:0000313" key="6">
    <source>
        <dbReference type="EMBL" id="RYN71529.1"/>
    </source>
</evidence>
<proteinExistence type="inferred from homology"/>
<dbReference type="SUPFAM" id="SSF103473">
    <property type="entry name" value="MFS general substrate transporter"/>
    <property type="match status" value="1"/>
</dbReference>
<name>A0A4Q4N8Q2_ALTAL</name>
<feature type="transmembrane region" description="Helical" evidence="4">
    <location>
        <begin position="382"/>
        <end position="405"/>
    </location>
</feature>
<feature type="transmembrane region" description="Helical" evidence="4">
    <location>
        <begin position="57"/>
        <end position="78"/>
    </location>
</feature>
<feature type="transmembrane region" description="Helical" evidence="4">
    <location>
        <begin position="348"/>
        <end position="370"/>
    </location>
</feature>
<dbReference type="PANTHER" id="PTHR11360">
    <property type="entry name" value="MONOCARBOXYLATE TRANSPORTER"/>
    <property type="match status" value="1"/>
</dbReference>
<evidence type="ECO:0000256" key="1">
    <source>
        <dbReference type="ARBA" id="ARBA00004141"/>
    </source>
</evidence>
<dbReference type="Proteomes" id="UP000291422">
    <property type="component" value="Unassembled WGS sequence"/>
</dbReference>
<feature type="region of interest" description="Disordered" evidence="3">
    <location>
        <begin position="1"/>
        <end position="21"/>
    </location>
</feature>
<dbReference type="InterPro" id="IPR020846">
    <property type="entry name" value="MFS_dom"/>
</dbReference>
<dbReference type="GO" id="GO:0016020">
    <property type="term" value="C:membrane"/>
    <property type="evidence" value="ECO:0007669"/>
    <property type="project" value="UniProtKB-SubCell"/>
</dbReference>
<protein>
    <recommendedName>
        <fullName evidence="5">Major facilitator superfamily (MFS) profile domain-containing protein</fullName>
    </recommendedName>
</protein>
<feature type="transmembrane region" description="Helical" evidence="4">
    <location>
        <begin position="217"/>
        <end position="238"/>
    </location>
</feature>
<evidence type="ECO:0000313" key="7">
    <source>
        <dbReference type="Proteomes" id="UP000291422"/>
    </source>
</evidence>
<keyword evidence="4" id="KW-0472">Membrane</keyword>
<dbReference type="CDD" id="cd17352">
    <property type="entry name" value="MFS_MCT_SLC16"/>
    <property type="match status" value="1"/>
</dbReference>
<evidence type="ECO:0000259" key="5">
    <source>
        <dbReference type="PROSITE" id="PS50850"/>
    </source>
</evidence>
<dbReference type="InterPro" id="IPR011701">
    <property type="entry name" value="MFS"/>
</dbReference>
<comment type="caution">
    <text evidence="6">The sequence shown here is derived from an EMBL/GenBank/DDBJ whole genome shotgun (WGS) entry which is preliminary data.</text>
</comment>
<accession>A0A4Q4N8Q2</accession>
<dbReference type="InterPro" id="IPR036259">
    <property type="entry name" value="MFS_trans_sf"/>
</dbReference>
<dbReference type="EMBL" id="PDXD01000032">
    <property type="protein sequence ID" value="RYN71529.1"/>
    <property type="molecule type" value="Genomic_DNA"/>
</dbReference>
<keyword evidence="4" id="KW-0812">Transmembrane</keyword>
<keyword evidence="4" id="KW-1133">Transmembrane helix</keyword>
<feature type="transmembrane region" description="Helical" evidence="4">
    <location>
        <begin position="98"/>
        <end position="120"/>
    </location>
</feature>
<feature type="transmembrane region" description="Helical" evidence="4">
    <location>
        <begin position="148"/>
        <end position="171"/>
    </location>
</feature>
<dbReference type="PROSITE" id="PS50850">
    <property type="entry name" value="MFS"/>
    <property type="match status" value="1"/>
</dbReference>
<dbReference type="Gene3D" id="1.20.1250.20">
    <property type="entry name" value="MFS general substrate transporter like domains"/>
    <property type="match status" value="2"/>
</dbReference>
<dbReference type="AlphaFoldDB" id="A0A4Q4N8Q2"/>
<sequence>MSARSTIPDAASGTSSPSVPSYDIEKASHESVHDNSEAVTDAEIAALGPAPDGGLTAWLNAFGGFCIFFCCLGFTSCFGVLQQYYSTHQLKDHSMDQIAWIGSLASFIQFAGGAIGGPMFDRYGAWMMRPATLTYVLGLMMVSLCREYYQFFLAQSILMGTSVAFLQFPAFAVMGHYFDKRRAAALGIVASGSSVGGVIFPIVLSKLLNSSSLSFGWSIRIVAFIMVPFMLFACFIIKPRVPPRKTTIFIGEAWKIKRYLLLVAGLFFMMMGMWIPVFYLPVYAVSRGMSPLLASYLLAMINGSSTFGRIIPGILADKLGGMNMFAFAGVGTSVMVFCINEPTTNAGIIVYSIFFGFVSGTIISAGSAAISKCTKDPRNLGTYMGMGMGIAAFAVLIGPPINGAFIDRYGGFREVSIFSGVMSLMGGLIALSAKLATAEGIFGKV</sequence>
<evidence type="ECO:0000256" key="2">
    <source>
        <dbReference type="ARBA" id="ARBA00006727"/>
    </source>
</evidence>
<organism evidence="6 7">
    <name type="scientific">Alternaria alternata</name>
    <name type="common">Alternaria rot fungus</name>
    <name type="synonym">Torula alternata</name>
    <dbReference type="NCBI Taxonomy" id="5599"/>
    <lineage>
        <taxon>Eukaryota</taxon>
        <taxon>Fungi</taxon>
        <taxon>Dikarya</taxon>
        <taxon>Ascomycota</taxon>
        <taxon>Pezizomycotina</taxon>
        <taxon>Dothideomycetes</taxon>
        <taxon>Pleosporomycetidae</taxon>
        <taxon>Pleosporales</taxon>
        <taxon>Pleosporineae</taxon>
        <taxon>Pleosporaceae</taxon>
        <taxon>Alternaria</taxon>
        <taxon>Alternaria sect. Alternaria</taxon>
        <taxon>Alternaria alternata complex</taxon>
    </lineage>
</organism>
<feature type="domain" description="Major facilitator superfamily (MFS) profile" evidence="5">
    <location>
        <begin position="258"/>
        <end position="445"/>
    </location>
</feature>
<dbReference type="VEuPathDB" id="FungiDB:CC77DRAFT_1035753"/>
<reference evidence="7" key="1">
    <citation type="journal article" date="2019" name="bioRxiv">
        <title>Genomics, evolutionary history and diagnostics of the Alternaria alternata species group including apple and Asian pear pathotypes.</title>
        <authorList>
            <person name="Armitage A.D."/>
            <person name="Cockerton H.M."/>
            <person name="Sreenivasaprasad S."/>
            <person name="Woodhall J.W."/>
            <person name="Lane C.R."/>
            <person name="Harrison R.J."/>
            <person name="Clarkson J.P."/>
        </authorList>
    </citation>
    <scope>NUCLEOTIDE SEQUENCE [LARGE SCALE GENOMIC DNA]</scope>
    <source>
        <strain evidence="7">FERA 1177</strain>
    </source>
</reference>
<feature type="transmembrane region" description="Helical" evidence="4">
    <location>
        <begin position="417"/>
        <end position="436"/>
    </location>
</feature>
<dbReference type="GO" id="GO:0022857">
    <property type="term" value="F:transmembrane transporter activity"/>
    <property type="evidence" value="ECO:0007669"/>
    <property type="project" value="InterPro"/>
</dbReference>
<evidence type="ECO:0000256" key="3">
    <source>
        <dbReference type="SAM" id="MobiDB-lite"/>
    </source>
</evidence>
<gene>
    <name evidence="6" type="ORF">AA0117_g9528</name>
</gene>
<dbReference type="PANTHER" id="PTHR11360:SF319">
    <property type="entry name" value="MAJOR FACILITATOR SUPERFAMILY (MFS) PROFILE DOMAIN-CONTAINING PROTEIN"/>
    <property type="match status" value="1"/>
</dbReference>